<dbReference type="InterPro" id="IPR000086">
    <property type="entry name" value="NUDIX_hydrolase_dom"/>
</dbReference>
<name>A0A1F6E9P3_9BACT</name>
<dbReference type="GO" id="GO:0016787">
    <property type="term" value="F:hydrolase activity"/>
    <property type="evidence" value="ECO:0007669"/>
    <property type="project" value="UniProtKB-KW"/>
</dbReference>
<evidence type="ECO:0000256" key="1">
    <source>
        <dbReference type="ARBA" id="ARBA00001946"/>
    </source>
</evidence>
<evidence type="ECO:0000313" key="5">
    <source>
        <dbReference type="EMBL" id="OGG70386.1"/>
    </source>
</evidence>
<comment type="similarity">
    <text evidence="3">Belongs to the Nudix hydrolase family.</text>
</comment>
<dbReference type="InterPro" id="IPR015797">
    <property type="entry name" value="NUDIX_hydrolase-like_dom_sf"/>
</dbReference>
<keyword evidence="2 3" id="KW-0378">Hydrolase</keyword>
<sequence length="135" mass="15092">MSTLLEIRGVKCLVQDNQGRFLLVKISYAHKQWTLPGGGVDESESFEQAAVRELKEETGVELPTLKFFAEYEGTKPHKHPVRCFYGKAGSTEVTAQASEIEAIGWFPINNLPANRSNRVDDIIEFFTTSELATTL</sequence>
<dbReference type="InterPro" id="IPR020476">
    <property type="entry name" value="Nudix_hydrolase"/>
</dbReference>
<reference evidence="5 6" key="1">
    <citation type="journal article" date="2016" name="Nat. Commun.">
        <title>Thousands of microbial genomes shed light on interconnected biogeochemical processes in an aquifer system.</title>
        <authorList>
            <person name="Anantharaman K."/>
            <person name="Brown C.T."/>
            <person name="Hug L.A."/>
            <person name="Sharon I."/>
            <person name="Castelle C.J."/>
            <person name="Probst A.J."/>
            <person name="Thomas B.C."/>
            <person name="Singh A."/>
            <person name="Wilkins M.J."/>
            <person name="Karaoz U."/>
            <person name="Brodie E.L."/>
            <person name="Williams K.H."/>
            <person name="Hubbard S.S."/>
            <person name="Banfield J.F."/>
        </authorList>
    </citation>
    <scope>NUCLEOTIDE SEQUENCE [LARGE SCALE GENOMIC DNA]</scope>
</reference>
<dbReference type="AlphaFoldDB" id="A0A1F6E9P3"/>
<dbReference type="Pfam" id="PF00293">
    <property type="entry name" value="NUDIX"/>
    <property type="match status" value="1"/>
</dbReference>
<evidence type="ECO:0000313" key="6">
    <source>
        <dbReference type="Proteomes" id="UP000176914"/>
    </source>
</evidence>
<dbReference type="PANTHER" id="PTHR43046:SF14">
    <property type="entry name" value="MUTT_NUDIX FAMILY PROTEIN"/>
    <property type="match status" value="1"/>
</dbReference>
<dbReference type="PROSITE" id="PS51462">
    <property type="entry name" value="NUDIX"/>
    <property type="match status" value="1"/>
</dbReference>
<proteinExistence type="inferred from homology"/>
<dbReference type="PROSITE" id="PS00893">
    <property type="entry name" value="NUDIX_BOX"/>
    <property type="match status" value="1"/>
</dbReference>
<protein>
    <recommendedName>
        <fullName evidence="4">Nudix hydrolase domain-containing protein</fullName>
    </recommendedName>
</protein>
<evidence type="ECO:0000256" key="3">
    <source>
        <dbReference type="RuleBase" id="RU003476"/>
    </source>
</evidence>
<evidence type="ECO:0000256" key="2">
    <source>
        <dbReference type="ARBA" id="ARBA00022801"/>
    </source>
</evidence>
<dbReference type="PRINTS" id="PR00502">
    <property type="entry name" value="NUDIXFAMILY"/>
</dbReference>
<comment type="cofactor">
    <cofactor evidence="1">
        <name>Mg(2+)</name>
        <dbReference type="ChEBI" id="CHEBI:18420"/>
    </cofactor>
</comment>
<gene>
    <name evidence="5" type="ORF">A3C20_01845</name>
</gene>
<dbReference type="Proteomes" id="UP000176914">
    <property type="component" value="Unassembled WGS sequence"/>
</dbReference>
<dbReference type="PANTHER" id="PTHR43046">
    <property type="entry name" value="GDP-MANNOSE MANNOSYL HYDROLASE"/>
    <property type="match status" value="1"/>
</dbReference>
<organism evidence="5 6">
    <name type="scientific">Candidatus Kaiserbacteria bacterium RIFCSPHIGHO2_02_FULL_55_25</name>
    <dbReference type="NCBI Taxonomy" id="1798498"/>
    <lineage>
        <taxon>Bacteria</taxon>
        <taxon>Candidatus Kaiseribacteriota</taxon>
    </lineage>
</organism>
<dbReference type="SUPFAM" id="SSF55811">
    <property type="entry name" value="Nudix"/>
    <property type="match status" value="1"/>
</dbReference>
<comment type="caution">
    <text evidence="5">The sequence shown here is derived from an EMBL/GenBank/DDBJ whole genome shotgun (WGS) entry which is preliminary data.</text>
</comment>
<feature type="domain" description="Nudix hydrolase" evidence="4">
    <location>
        <begin position="5"/>
        <end position="132"/>
    </location>
</feature>
<dbReference type="InterPro" id="IPR020084">
    <property type="entry name" value="NUDIX_hydrolase_CS"/>
</dbReference>
<evidence type="ECO:0000259" key="4">
    <source>
        <dbReference type="PROSITE" id="PS51462"/>
    </source>
</evidence>
<dbReference type="EMBL" id="MFLL01000004">
    <property type="protein sequence ID" value="OGG70386.1"/>
    <property type="molecule type" value="Genomic_DNA"/>
</dbReference>
<dbReference type="Gene3D" id="3.90.79.10">
    <property type="entry name" value="Nucleoside Triphosphate Pyrophosphohydrolase"/>
    <property type="match status" value="1"/>
</dbReference>
<accession>A0A1F6E9P3</accession>
<dbReference type="CDD" id="cd02883">
    <property type="entry name" value="NUDIX_Hydrolase"/>
    <property type="match status" value="1"/>
</dbReference>